<organism evidence="3">
    <name type="scientific">Eremomyces bilateralis CBS 781.70</name>
    <dbReference type="NCBI Taxonomy" id="1392243"/>
    <lineage>
        <taxon>Eukaryota</taxon>
        <taxon>Fungi</taxon>
        <taxon>Dikarya</taxon>
        <taxon>Ascomycota</taxon>
        <taxon>Pezizomycotina</taxon>
        <taxon>Dothideomycetes</taxon>
        <taxon>Dothideomycetes incertae sedis</taxon>
        <taxon>Eremomycetales</taxon>
        <taxon>Eremomycetaceae</taxon>
        <taxon>Eremomyces</taxon>
    </lineage>
</organism>
<feature type="domain" description="Heterokaryon incompatibility" evidence="2">
    <location>
        <begin position="201"/>
        <end position="373"/>
    </location>
</feature>
<name>A0A6G1FZB9_9PEZI</name>
<dbReference type="AlphaFoldDB" id="A0A6G1FZB9"/>
<accession>A0A6G1FZB9</accession>
<protein>
    <submittedName>
        <fullName evidence="3 5">HET-domain-containing protein</fullName>
    </submittedName>
</protein>
<dbReference type="Proteomes" id="UP000504638">
    <property type="component" value="Unplaced"/>
</dbReference>
<evidence type="ECO:0000259" key="2">
    <source>
        <dbReference type="Pfam" id="PF06985"/>
    </source>
</evidence>
<evidence type="ECO:0000313" key="3">
    <source>
        <dbReference type="EMBL" id="KAF1811197.1"/>
    </source>
</evidence>
<gene>
    <name evidence="3 5" type="ORF">P152DRAFT_450356</name>
</gene>
<sequence>MLRIGIGLALATGAYFSERNRRHRGRARAGSEPPARRRRPRREAPYSDEEFKSGAEEEDWKAVQPWRKSRRAVPRHGSSPHGSSDFEVVSAEQSDRESLAASVSAATHCPSYDLIVAGDSFRPSSRSSSGVMENQMVVPYTEPRAHAPANIPRYVYRPLRGNHTIRLIELHPAMRLSDTLAFRFFHVDLDMLSIRPNGISYEALSYVWGSHIMHHSTYCYDSVRHQIPSGQYPPVPSYCYKPITASVDGALRRLRYSDRSRILWVDQLCIDQESFAEKNHQVRQMSNIYSRAGRVLVWLGEDKRQGERALSLIKRMGKWMLKECDPSGHLPSTETAQTVLDERLTTVFGHPDLGHVQQFFLRKYFRRRWVIQELVCAQRAVVVCGTKECDWEYFAAAIQLFHQLHVRDTLFDGAVLSTVESLRYIDFLKRTPSMTEELGILDFLSLFHAAECGDDNDRIIALLGISDGESASEGLDYGLSTEELYSRFASQSIDDFGLDILHLAGTFKSNQARNGGLKSWMPDWRAVPLHKSFVSIHKFSAGIPMDADSRRSELMWVTEHGELLVEGFVLDTVFVTSDSVSRPLGINEIINILPDWAKVAGLGIGSSPDASSQLKSIPSAKALATTLIADHGHYEGTGFHLTHGDRAVLTRRKHKLRISAWKGFRELFGSHTTDHRHRPARSDPNDSSDSDTPHPTRTVPRFSKHARQYAQLVGTTMSGRCLFRTCGGRVGIGPEGMQSGDFVVILLGARTPFVLRPGSRSERFTLVGDTYVHHCMDGRMAAGRERQFLIE</sequence>
<dbReference type="EMBL" id="ML975162">
    <property type="protein sequence ID" value="KAF1811197.1"/>
    <property type="molecule type" value="Genomic_DNA"/>
</dbReference>
<reference evidence="5" key="2">
    <citation type="submission" date="2020-04" db="EMBL/GenBank/DDBJ databases">
        <authorList>
            <consortium name="NCBI Genome Project"/>
        </authorList>
    </citation>
    <scope>NUCLEOTIDE SEQUENCE</scope>
    <source>
        <strain evidence="5">CBS 781.70</strain>
    </source>
</reference>
<feature type="region of interest" description="Disordered" evidence="1">
    <location>
        <begin position="17"/>
        <end position="91"/>
    </location>
</feature>
<reference evidence="5" key="3">
    <citation type="submission" date="2025-04" db="UniProtKB">
        <authorList>
            <consortium name="RefSeq"/>
        </authorList>
    </citation>
    <scope>IDENTIFICATION</scope>
    <source>
        <strain evidence="5">CBS 781.70</strain>
    </source>
</reference>
<keyword evidence="4" id="KW-1185">Reference proteome</keyword>
<dbReference type="RefSeq" id="XP_033532828.1">
    <property type="nucleotide sequence ID" value="XM_033678167.1"/>
</dbReference>
<evidence type="ECO:0000256" key="1">
    <source>
        <dbReference type="SAM" id="MobiDB-lite"/>
    </source>
</evidence>
<evidence type="ECO:0000313" key="4">
    <source>
        <dbReference type="Proteomes" id="UP000504638"/>
    </source>
</evidence>
<dbReference type="PANTHER" id="PTHR24148:SF73">
    <property type="entry name" value="HET DOMAIN PROTEIN (AFU_ORTHOLOGUE AFUA_8G01020)"/>
    <property type="match status" value="1"/>
</dbReference>
<feature type="region of interest" description="Disordered" evidence="1">
    <location>
        <begin position="672"/>
        <end position="703"/>
    </location>
</feature>
<proteinExistence type="predicted"/>
<dbReference type="Pfam" id="PF26639">
    <property type="entry name" value="Het-6_barrel"/>
    <property type="match status" value="1"/>
</dbReference>
<evidence type="ECO:0000313" key="5">
    <source>
        <dbReference type="RefSeq" id="XP_033532828.1"/>
    </source>
</evidence>
<dbReference type="OrthoDB" id="2157530at2759"/>
<dbReference type="GeneID" id="54418737"/>
<reference evidence="3 5" key="1">
    <citation type="submission" date="2020-01" db="EMBL/GenBank/DDBJ databases">
        <authorList>
            <consortium name="DOE Joint Genome Institute"/>
            <person name="Haridas S."/>
            <person name="Albert R."/>
            <person name="Binder M."/>
            <person name="Bloem J."/>
            <person name="Labutti K."/>
            <person name="Salamov A."/>
            <person name="Andreopoulos B."/>
            <person name="Baker S.E."/>
            <person name="Barry K."/>
            <person name="Bills G."/>
            <person name="Bluhm B.H."/>
            <person name="Cannon C."/>
            <person name="Castanera R."/>
            <person name="Culley D.E."/>
            <person name="Daum C."/>
            <person name="Ezra D."/>
            <person name="Gonzalez J.B."/>
            <person name="Henrissat B."/>
            <person name="Kuo A."/>
            <person name="Liang C."/>
            <person name="Lipzen A."/>
            <person name="Lutzoni F."/>
            <person name="Magnuson J."/>
            <person name="Mondo S."/>
            <person name="Nolan M."/>
            <person name="Ohm R."/>
            <person name="Pangilinan J."/>
            <person name="Park H.-J."/>
            <person name="Ramirez L."/>
            <person name="Alfaro M."/>
            <person name="Sun H."/>
            <person name="Tritt A."/>
            <person name="Yoshinaga Y."/>
            <person name="Zwiers L.-H."/>
            <person name="Turgeon B.G."/>
            <person name="Goodwin S.B."/>
            <person name="Spatafora J.W."/>
            <person name="Crous P.W."/>
            <person name="Grigoriev I.V."/>
        </authorList>
    </citation>
    <scope>NUCLEOTIDE SEQUENCE</scope>
    <source>
        <strain evidence="3 5">CBS 781.70</strain>
    </source>
</reference>
<dbReference type="Pfam" id="PF06985">
    <property type="entry name" value="HET"/>
    <property type="match status" value="1"/>
</dbReference>
<dbReference type="InterPro" id="IPR010730">
    <property type="entry name" value="HET"/>
</dbReference>
<feature type="compositionally biased region" description="Basic and acidic residues" evidence="1">
    <location>
        <begin position="42"/>
        <end position="55"/>
    </location>
</feature>
<dbReference type="PANTHER" id="PTHR24148">
    <property type="entry name" value="ANKYRIN REPEAT DOMAIN-CONTAINING PROTEIN 39 HOMOLOG-RELATED"/>
    <property type="match status" value="1"/>
</dbReference>
<dbReference type="InterPro" id="IPR052895">
    <property type="entry name" value="HetReg/Transcr_Mod"/>
</dbReference>